<reference evidence="7 8" key="1">
    <citation type="submission" date="2019-03" db="EMBL/GenBank/DDBJ databases">
        <title>Genomic Encyclopedia of Type Strains, Phase III (KMG-III): the genomes of soil and plant-associated and newly described type strains.</title>
        <authorList>
            <person name="Whitman W."/>
        </authorList>
    </citation>
    <scope>NUCLEOTIDE SEQUENCE [LARGE SCALE GENOMIC DNA]</scope>
    <source>
        <strain evidence="7 8">VKM Ac-2575</strain>
    </source>
</reference>
<dbReference type="PANTHER" id="PTHR46796:SF13">
    <property type="entry name" value="HTH-TYPE TRANSCRIPTIONAL ACTIVATOR RHAS"/>
    <property type="match status" value="1"/>
</dbReference>
<sequence>MVDLLAEVLAVAGVRGTVAASVHAGEPWGLELDRVPGAAFHAITAGTAWLRLPGRREVRLMPGDVVLLPTGVEHALSSERDGALEPFDHAAAERALAADGVLHVGAQPSRTRILCASYRHDPAVATPLLTLLPEVMHIAAGTGGNALDDTLRLLGSELTHQELAAATVLDRLVDVVLIHLLRSWIKNEPVGPSVSWLRALGDPVVAAALVALHSDPARPWTIDSLADEVAVSRATLARRFPALVGATPSAYLTRWRMDLAARRLRDTDDPIELVARSVGYTSEYAFSRAFSRARDQPPGRYRIRSRSAGGVTHAGPSRT</sequence>
<keyword evidence="8" id="KW-1185">Reference proteome</keyword>
<feature type="domain" description="HTH araC/xylS-type" evidence="6">
    <location>
        <begin position="206"/>
        <end position="304"/>
    </location>
</feature>
<dbReference type="SUPFAM" id="SSF46689">
    <property type="entry name" value="Homeodomain-like"/>
    <property type="match status" value="2"/>
</dbReference>
<dbReference type="PROSITE" id="PS01124">
    <property type="entry name" value="HTH_ARAC_FAMILY_2"/>
    <property type="match status" value="1"/>
</dbReference>
<dbReference type="InterPro" id="IPR037923">
    <property type="entry name" value="HTH-like"/>
</dbReference>
<dbReference type="AlphaFoldDB" id="A0A4R7T9I6"/>
<dbReference type="InterPro" id="IPR014710">
    <property type="entry name" value="RmlC-like_jellyroll"/>
</dbReference>
<dbReference type="Proteomes" id="UP000295151">
    <property type="component" value="Unassembled WGS sequence"/>
</dbReference>
<dbReference type="GO" id="GO:0003700">
    <property type="term" value="F:DNA-binding transcription factor activity"/>
    <property type="evidence" value="ECO:0007669"/>
    <property type="project" value="InterPro"/>
</dbReference>
<evidence type="ECO:0000256" key="3">
    <source>
        <dbReference type="ARBA" id="ARBA00023125"/>
    </source>
</evidence>
<dbReference type="EMBL" id="SOCE01000001">
    <property type="protein sequence ID" value="TDU88026.1"/>
    <property type="molecule type" value="Genomic_DNA"/>
</dbReference>
<dbReference type="SMART" id="SM00342">
    <property type="entry name" value="HTH_ARAC"/>
    <property type="match status" value="1"/>
</dbReference>
<comment type="caution">
    <text evidence="7">The sequence shown here is derived from an EMBL/GenBank/DDBJ whole genome shotgun (WGS) entry which is preliminary data.</text>
</comment>
<protein>
    <submittedName>
        <fullName evidence="7">AraC family transcriptional regulator</fullName>
    </submittedName>
</protein>
<evidence type="ECO:0000256" key="1">
    <source>
        <dbReference type="ARBA" id="ARBA00022490"/>
    </source>
</evidence>
<evidence type="ECO:0000313" key="8">
    <source>
        <dbReference type="Proteomes" id="UP000295151"/>
    </source>
</evidence>
<dbReference type="InterPro" id="IPR018060">
    <property type="entry name" value="HTH_AraC"/>
</dbReference>
<keyword evidence="4" id="KW-0804">Transcription</keyword>
<keyword evidence="1" id="KW-0963">Cytoplasm</keyword>
<dbReference type="InterPro" id="IPR009057">
    <property type="entry name" value="Homeodomain-like_sf"/>
</dbReference>
<dbReference type="PANTHER" id="PTHR46796">
    <property type="entry name" value="HTH-TYPE TRANSCRIPTIONAL ACTIVATOR RHAS-RELATED"/>
    <property type="match status" value="1"/>
</dbReference>
<dbReference type="Gene3D" id="2.60.120.10">
    <property type="entry name" value="Jelly Rolls"/>
    <property type="match status" value="1"/>
</dbReference>
<gene>
    <name evidence="7" type="ORF">EV138_1565</name>
</gene>
<dbReference type="Pfam" id="PF12852">
    <property type="entry name" value="Cupin_6"/>
    <property type="match status" value="1"/>
</dbReference>
<evidence type="ECO:0000256" key="2">
    <source>
        <dbReference type="ARBA" id="ARBA00023015"/>
    </source>
</evidence>
<organism evidence="7 8">
    <name type="scientific">Kribbella voronezhensis</name>
    <dbReference type="NCBI Taxonomy" id="2512212"/>
    <lineage>
        <taxon>Bacteria</taxon>
        <taxon>Bacillati</taxon>
        <taxon>Actinomycetota</taxon>
        <taxon>Actinomycetes</taxon>
        <taxon>Propionibacteriales</taxon>
        <taxon>Kribbellaceae</taxon>
        <taxon>Kribbella</taxon>
    </lineage>
</organism>
<feature type="region of interest" description="Disordered" evidence="5">
    <location>
        <begin position="296"/>
        <end position="319"/>
    </location>
</feature>
<dbReference type="Gene3D" id="1.10.10.60">
    <property type="entry name" value="Homeodomain-like"/>
    <property type="match status" value="2"/>
</dbReference>
<keyword evidence="2" id="KW-0805">Transcription regulation</keyword>
<name>A0A4R7T9I6_9ACTN</name>
<keyword evidence="3" id="KW-0238">DNA-binding</keyword>
<dbReference type="InterPro" id="IPR050204">
    <property type="entry name" value="AraC_XylS_family_regulators"/>
</dbReference>
<dbReference type="Pfam" id="PF12833">
    <property type="entry name" value="HTH_18"/>
    <property type="match status" value="1"/>
</dbReference>
<evidence type="ECO:0000259" key="6">
    <source>
        <dbReference type="PROSITE" id="PS01124"/>
    </source>
</evidence>
<dbReference type="GO" id="GO:0043565">
    <property type="term" value="F:sequence-specific DNA binding"/>
    <property type="evidence" value="ECO:0007669"/>
    <property type="project" value="InterPro"/>
</dbReference>
<dbReference type="SUPFAM" id="SSF51215">
    <property type="entry name" value="Regulatory protein AraC"/>
    <property type="match status" value="1"/>
</dbReference>
<proteinExistence type="predicted"/>
<evidence type="ECO:0000256" key="4">
    <source>
        <dbReference type="ARBA" id="ARBA00023163"/>
    </source>
</evidence>
<dbReference type="InterPro" id="IPR032783">
    <property type="entry name" value="AraC_lig"/>
</dbReference>
<evidence type="ECO:0000256" key="5">
    <source>
        <dbReference type="SAM" id="MobiDB-lite"/>
    </source>
</evidence>
<accession>A0A4R7T9I6</accession>
<evidence type="ECO:0000313" key="7">
    <source>
        <dbReference type="EMBL" id="TDU88026.1"/>
    </source>
</evidence>